<evidence type="ECO:0000313" key="2">
    <source>
        <dbReference type="EMBL" id="QUH27879.1"/>
    </source>
</evidence>
<dbReference type="Proteomes" id="UP000677305">
    <property type="component" value="Chromosome"/>
</dbReference>
<feature type="transmembrane region" description="Helical" evidence="1">
    <location>
        <begin position="363"/>
        <end position="383"/>
    </location>
</feature>
<feature type="transmembrane region" description="Helical" evidence="1">
    <location>
        <begin position="61"/>
        <end position="80"/>
    </location>
</feature>
<organism evidence="2 3">
    <name type="scientific">Vallitalea guaymasensis</name>
    <dbReference type="NCBI Taxonomy" id="1185412"/>
    <lineage>
        <taxon>Bacteria</taxon>
        <taxon>Bacillati</taxon>
        <taxon>Bacillota</taxon>
        <taxon>Clostridia</taxon>
        <taxon>Lachnospirales</taxon>
        <taxon>Vallitaleaceae</taxon>
        <taxon>Vallitalea</taxon>
    </lineage>
</organism>
<feature type="transmembrane region" description="Helical" evidence="1">
    <location>
        <begin position="141"/>
        <end position="159"/>
    </location>
</feature>
<dbReference type="NCBIfam" id="TIGR00791">
    <property type="entry name" value="gntP"/>
    <property type="match status" value="1"/>
</dbReference>
<feature type="transmembrane region" description="Helical" evidence="1">
    <location>
        <begin position="430"/>
        <end position="451"/>
    </location>
</feature>
<feature type="transmembrane region" description="Helical" evidence="1">
    <location>
        <begin position="31"/>
        <end position="49"/>
    </location>
</feature>
<dbReference type="RefSeq" id="WP_113671550.1">
    <property type="nucleotide sequence ID" value="NZ_CAJXUH010000014.1"/>
</dbReference>
<feature type="transmembrane region" description="Helical" evidence="1">
    <location>
        <begin position="179"/>
        <end position="200"/>
    </location>
</feature>
<dbReference type="GO" id="GO:0005886">
    <property type="term" value="C:plasma membrane"/>
    <property type="evidence" value="ECO:0007669"/>
    <property type="project" value="TreeGrafter"/>
</dbReference>
<gene>
    <name evidence="2" type="ORF">HYG85_02695</name>
</gene>
<keyword evidence="1" id="KW-0472">Membrane</keyword>
<keyword evidence="3" id="KW-1185">Reference proteome</keyword>
<dbReference type="EMBL" id="CP058561">
    <property type="protein sequence ID" value="QUH27879.1"/>
    <property type="molecule type" value="Genomic_DNA"/>
</dbReference>
<feature type="transmembrane region" description="Helical" evidence="1">
    <location>
        <begin position="233"/>
        <end position="253"/>
    </location>
</feature>
<dbReference type="Pfam" id="PF02447">
    <property type="entry name" value="GntP_permease"/>
    <property type="match status" value="1"/>
</dbReference>
<dbReference type="PANTHER" id="PTHR30354:SF11">
    <property type="entry name" value="PERMEASE"/>
    <property type="match status" value="1"/>
</dbReference>
<dbReference type="GO" id="GO:0015128">
    <property type="term" value="F:gluconate transmembrane transporter activity"/>
    <property type="evidence" value="ECO:0007669"/>
    <property type="project" value="InterPro"/>
</dbReference>
<feature type="transmembrane region" description="Helical" evidence="1">
    <location>
        <begin position="265"/>
        <end position="290"/>
    </location>
</feature>
<sequence>MVQGPVLILILLLGIAFIVLATSKLKIHPFIALLITSYGIALAAGMPVLEIGSTIRSGFGGILNYIGIVIILGTIIGTILEKSGAAITMADTVLKVVGEKRPGLAMSIIGYIVSIPVFCDSGFVILSSLKKSLAKRTKASSVMMTVALATGLYATHTFVPPTPGPIAAAGNLGLEDKLGIVILVGIFVALIGMLAGYFWAKIAGKKYRSKEDDEKLQFSYEEIKEKYGKLPSAWKAFAPIVIPIILITLGSIANFPTQPFGQGSAYTFFAFLGKPINALVIGFFFSLLLLPKLNEETLTGWVGEGLKSAAIIIMVTGAGGALGAVLKATPIGSYLGETLATYNLGILLPFVIAAALKTAQGSSTVALVTTSALVAPLLGALGLQSTMGSVLTVMAIGAGAMTVSHANDSFFWVVTEFSGMDVSTAYKSHTMATLIQGLVTFAVVVILSFILI</sequence>
<accession>A0A8J8SAS3</accession>
<feature type="transmembrane region" description="Helical" evidence="1">
    <location>
        <begin position="311"/>
        <end position="333"/>
    </location>
</feature>
<proteinExistence type="predicted"/>
<dbReference type="KEGG" id="vgu:HYG85_02695"/>
<reference evidence="2 3" key="1">
    <citation type="submission" date="2020-07" db="EMBL/GenBank/DDBJ databases">
        <title>Vallitalea guaymasensis genome.</title>
        <authorList>
            <person name="Postec A."/>
        </authorList>
    </citation>
    <scope>NUCLEOTIDE SEQUENCE [LARGE SCALE GENOMIC DNA]</scope>
    <source>
        <strain evidence="2 3">Ra1766G1</strain>
    </source>
</reference>
<keyword evidence="1" id="KW-1133">Transmembrane helix</keyword>
<dbReference type="AlphaFoldDB" id="A0A8J8SAS3"/>
<dbReference type="PIRSF" id="PIRSF002746">
    <property type="entry name" value="Gluconate_transporter"/>
    <property type="match status" value="1"/>
</dbReference>
<dbReference type="OrthoDB" id="9787129at2"/>
<evidence type="ECO:0000313" key="3">
    <source>
        <dbReference type="Proteomes" id="UP000677305"/>
    </source>
</evidence>
<keyword evidence="1" id="KW-0812">Transmembrane</keyword>
<dbReference type="InterPro" id="IPR003474">
    <property type="entry name" value="Glcn_transporter"/>
</dbReference>
<feature type="transmembrane region" description="Helical" evidence="1">
    <location>
        <begin position="339"/>
        <end position="356"/>
    </location>
</feature>
<name>A0A8J8SAS3_9FIRM</name>
<protein>
    <submittedName>
        <fullName evidence="2">GntP family permease</fullName>
    </submittedName>
</protein>
<evidence type="ECO:0000256" key="1">
    <source>
        <dbReference type="SAM" id="Phobius"/>
    </source>
</evidence>
<dbReference type="PANTHER" id="PTHR30354">
    <property type="entry name" value="GNT FAMILY GLUCONATE TRANSPORTER"/>
    <property type="match status" value="1"/>
</dbReference>
<feature type="transmembrane region" description="Helical" evidence="1">
    <location>
        <begin position="108"/>
        <end position="129"/>
    </location>
</feature>